<evidence type="ECO:0000259" key="9">
    <source>
        <dbReference type="PROSITE" id="PS50109"/>
    </source>
</evidence>
<feature type="transmembrane region" description="Helical" evidence="8">
    <location>
        <begin position="179"/>
        <end position="198"/>
    </location>
</feature>
<organism evidence="11 12">
    <name type="scientific">Vibrio xiamenensis</name>
    <dbReference type="NCBI Taxonomy" id="861298"/>
    <lineage>
        <taxon>Bacteria</taxon>
        <taxon>Pseudomonadati</taxon>
        <taxon>Pseudomonadota</taxon>
        <taxon>Gammaproteobacteria</taxon>
        <taxon>Vibrionales</taxon>
        <taxon>Vibrionaceae</taxon>
        <taxon>Vibrio</taxon>
    </lineage>
</organism>
<sequence>MTIKPLKLRFFHKLHGGLFKWRHRFTTMVRYRLLILAAAPLAVTLMAVILAMLYVRVSTTLQMTQQTLEHKIVLAQRFIDEFEGEVSQAPDSEFSIRLTSLVSPVIAKLASPNTIESSLNNTSLSSFSILEPHLQGEVWDPQSWSVSAALSSSNQTYAAPYLTLSLALWPKLKIDLIEILQLSLFALGLVIVLAAFIYRSARNLFRPIERIHRVVKLVQLGKDVRIGRLNLDQEHELALLAKQFDHMLDLLDQRNQELELAASQLEAKVQSRTESLRDKTELLETHIELLNQTRDKLIINEKLAALGELTAGIAHEINNPAAVILGNVELIEFALGSRSEDVKDEIQAILLQIDRIRNITRSLLQYSRQGGLQDQITWQHLTPIINESITLVKTGAKKREVQFVTQFNATEAVEINRHHLLQVLVNLMMNGIHAMDGKGVLTIISEDWRVDAINIGAIIRIQDQGAGIKPEFINKIFSPFFTTKRSGTGLGLSVSQSLLSQNGGEIKVSSQLGIGSEFSIYLPAKACQGLLVKA</sequence>
<evidence type="ECO:0000256" key="2">
    <source>
        <dbReference type="ARBA" id="ARBA00004370"/>
    </source>
</evidence>
<dbReference type="PANTHER" id="PTHR43065:SF22">
    <property type="entry name" value="HISTIDINE KINASE"/>
    <property type="match status" value="1"/>
</dbReference>
<keyword evidence="8" id="KW-1133">Transmembrane helix</keyword>
<keyword evidence="4" id="KW-0597">Phosphoprotein</keyword>
<dbReference type="PROSITE" id="PS50885">
    <property type="entry name" value="HAMP"/>
    <property type="match status" value="1"/>
</dbReference>
<evidence type="ECO:0000256" key="7">
    <source>
        <dbReference type="SAM" id="Coils"/>
    </source>
</evidence>
<evidence type="ECO:0000256" key="8">
    <source>
        <dbReference type="SAM" id="Phobius"/>
    </source>
</evidence>
<dbReference type="PRINTS" id="PR00344">
    <property type="entry name" value="BCTRLSENSOR"/>
</dbReference>
<evidence type="ECO:0000256" key="6">
    <source>
        <dbReference type="ARBA" id="ARBA00022777"/>
    </source>
</evidence>
<feature type="domain" description="Histidine kinase" evidence="9">
    <location>
        <begin position="312"/>
        <end position="526"/>
    </location>
</feature>
<feature type="transmembrane region" description="Helical" evidence="8">
    <location>
        <begin position="33"/>
        <end position="55"/>
    </location>
</feature>
<evidence type="ECO:0000259" key="10">
    <source>
        <dbReference type="PROSITE" id="PS50885"/>
    </source>
</evidence>
<feature type="coiled-coil region" evidence="7">
    <location>
        <begin position="248"/>
        <end position="275"/>
    </location>
</feature>
<dbReference type="Gene3D" id="6.10.340.10">
    <property type="match status" value="1"/>
</dbReference>
<evidence type="ECO:0000256" key="4">
    <source>
        <dbReference type="ARBA" id="ARBA00022553"/>
    </source>
</evidence>
<name>A0A1G7YBP9_9VIBR</name>
<accession>A0A1G7YBP9</accession>
<dbReference type="CDD" id="cd00082">
    <property type="entry name" value="HisKA"/>
    <property type="match status" value="1"/>
</dbReference>
<dbReference type="EC" id="2.7.13.3" evidence="3"/>
<protein>
    <recommendedName>
        <fullName evidence="3">histidine kinase</fullName>
        <ecNumber evidence="3">2.7.13.3</ecNumber>
    </recommendedName>
</protein>
<dbReference type="InterPro" id="IPR004358">
    <property type="entry name" value="Sig_transdc_His_kin-like_C"/>
</dbReference>
<dbReference type="InterPro" id="IPR036890">
    <property type="entry name" value="HATPase_C_sf"/>
</dbReference>
<evidence type="ECO:0000256" key="5">
    <source>
        <dbReference type="ARBA" id="ARBA00022679"/>
    </source>
</evidence>
<comment type="subcellular location">
    <subcellularLocation>
        <location evidence="2">Membrane</location>
    </subcellularLocation>
</comment>
<dbReference type="Proteomes" id="UP000198854">
    <property type="component" value="Unassembled WGS sequence"/>
</dbReference>
<dbReference type="GO" id="GO:0016020">
    <property type="term" value="C:membrane"/>
    <property type="evidence" value="ECO:0007669"/>
    <property type="project" value="UniProtKB-SubCell"/>
</dbReference>
<gene>
    <name evidence="11" type="ORF">SAMN04488136_10535</name>
</gene>
<dbReference type="PROSITE" id="PS50109">
    <property type="entry name" value="HIS_KIN"/>
    <property type="match status" value="1"/>
</dbReference>
<dbReference type="Gene3D" id="3.30.565.10">
    <property type="entry name" value="Histidine kinase-like ATPase, C-terminal domain"/>
    <property type="match status" value="1"/>
</dbReference>
<dbReference type="InterPro" id="IPR005467">
    <property type="entry name" value="His_kinase_dom"/>
</dbReference>
<dbReference type="SMART" id="SM00388">
    <property type="entry name" value="HisKA"/>
    <property type="match status" value="1"/>
</dbReference>
<dbReference type="SMART" id="SM00387">
    <property type="entry name" value="HATPase_c"/>
    <property type="match status" value="1"/>
</dbReference>
<evidence type="ECO:0000256" key="3">
    <source>
        <dbReference type="ARBA" id="ARBA00012438"/>
    </source>
</evidence>
<dbReference type="AlphaFoldDB" id="A0A1G7YBP9"/>
<keyword evidence="12" id="KW-1185">Reference proteome</keyword>
<dbReference type="InterPro" id="IPR003660">
    <property type="entry name" value="HAMP_dom"/>
</dbReference>
<dbReference type="Pfam" id="PF00512">
    <property type="entry name" value="HisKA"/>
    <property type="match status" value="1"/>
</dbReference>
<dbReference type="Gene3D" id="1.10.287.130">
    <property type="match status" value="1"/>
</dbReference>
<dbReference type="Pfam" id="PF02518">
    <property type="entry name" value="HATPase_c"/>
    <property type="match status" value="1"/>
</dbReference>
<keyword evidence="8" id="KW-0472">Membrane</keyword>
<dbReference type="InterPro" id="IPR003594">
    <property type="entry name" value="HATPase_dom"/>
</dbReference>
<dbReference type="SUPFAM" id="SSF55874">
    <property type="entry name" value="ATPase domain of HSP90 chaperone/DNA topoisomerase II/histidine kinase"/>
    <property type="match status" value="1"/>
</dbReference>
<dbReference type="PANTHER" id="PTHR43065">
    <property type="entry name" value="SENSOR HISTIDINE KINASE"/>
    <property type="match status" value="1"/>
</dbReference>
<dbReference type="GO" id="GO:0000155">
    <property type="term" value="F:phosphorelay sensor kinase activity"/>
    <property type="evidence" value="ECO:0007669"/>
    <property type="project" value="InterPro"/>
</dbReference>
<evidence type="ECO:0000313" key="11">
    <source>
        <dbReference type="EMBL" id="SDG93891.1"/>
    </source>
</evidence>
<evidence type="ECO:0000256" key="1">
    <source>
        <dbReference type="ARBA" id="ARBA00000085"/>
    </source>
</evidence>
<proteinExistence type="predicted"/>
<keyword evidence="8" id="KW-0812">Transmembrane</keyword>
<dbReference type="EMBL" id="FNDD01000005">
    <property type="protein sequence ID" value="SDG93891.1"/>
    <property type="molecule type" value="Genomic_DNA"/>
</dbReference>
<evidence type="ECO:0000313" key="12">
    <source>
        <dbReference type="Proteomes" id="UP000198854"/>
    </source>
</evidence>
<keyword evidence="6" id="KW-0418">Kinase</keyword>
<dbReference type="InterPro" id="IPR003661">
    <property type="entry name" value="HisK_dim/P_dom"/>
</dbReference>
<keyword evidence="5" id="KW-0808">Transferase</keyword>
<keyword evidence="7" id="KW-0175">Coiled coil</keyword>
<dbReference type="InterPro" id="IPR036097">
    <property type="entry name" value="HisK_dim/P_sf"/>
</dbReference>
<reference evidence="11 12" key="1">
    <citation type="submission" date="2016-10" db="EMBL/GenBank/DDBJ databases">
        <authorList>
            <person name="de Groot N.N."/>
        </authorList>
    </citation>
    <scope>NUCLEOTIDE SEQUENCE [LARGE SCALE GENOMIC DNA]</scope>
    <source>
        <strain evidence="11 12">CGMCC 1.10228</strain>
    </source>
</reference>
<dbReference type="RefSeq" id="WP_093270681.1">
    <property type="nucleotide sequence ID" value="NZ_FNDD01000005.1"/>
</dbReference>
<dbReference type="STRING" id="861298.SAMN04488136_10535"/>
<feature type="domain" description="HAMP" evidence="10">
    <location>
        <begin position="202"/>
        <end position="256"/>
    </location>
</feature>
<comment type="catalytic activity">
    <reaction evidence="1">
        <text>ATP + protein L-histidine = ADP + protein N-phospho-L-histidine.</text>
        <dbReference type="EC" id="2.7.13.3"/>
    </reaction>
</comment>
<dbReference type="SUPFAM" id="SSF47384">
    <property type="entry name" value="Homodimeric domain of signal transducing histidine kinase"/>
    <property type="match status" value="1"/>
</dbReference>